<keyword evidence="4" id="KW-0804">Transcription</keyword>
<dbReference type="EnsemblPlants" id="AUR62022889-RA">
    <property type="protein sequence ID" value="AUR62022889-RA:cds"/>
    <property type="gene ID" value="AUR62022889"/>
</dbReference>
<dbReference type="AlphaFoldDB" id="A0A803M3U0"/>
<dbReference type="Pfam" id="PF26587">
    <property type="entry name" value="AAA_lid_SMAX1"/>
    <property type="match status" value="1"/>
</dbReference>
<keyword evidence="2 5" id="KW-0677">Repeat</keyword>
<accession>A0A803M3U0</accession>
<protein>
    <recommendedName>
        <fullName evidence="6">Clp R domain-containing protein</fullName>
    </recommendedName>
</protein>
<keyword evidence="3" id="KW-0805">Transcription regulation</keyword>
<dbReference type="InterPro" id="IPR051650">
    <property type="entry name" value="SL_signaling_regulator"/>
</dbReference>
<dbReference type="PROSITE" id="PS51903">
    <property type="entry name" value="CLP_R"/>
    <property type="match status" value="1"/>
</dbReference>
<name>A0A803M3U0_CHEQI</name>
<dbReference type="GO" id="GO:1902347">
    <property type="term" value="P:response to strigolactone"/>
    <property type="evidence" value="ECO:0007669"/>
    <property type="project" value="EnsemblPlants"/>
</dbReference>
<dbReference type="InterPro" id="IPR027417">
    <property type="entry name" value="P-loop_NTPase"/>
</dbReference>
<dbReference type="InterPro" id="IPR004176">
    <property type="entry name" value="Clp_R_N"/>
</dbReference>
<dbReference type="GO" id="GO:0009414">
    <property type="term" value="P:response to water deprivation"/>
    <property type="evidence" value="ECO:0007669"/>
    <property type="project" value="EnsemblPlants"/>
</dbReference>
<dbReference type="OMA" id="WIETASC"/>
<dbReference type="GO" id="GO:0016887">
    <property type="term" value="F:ATP hydrolysis activity"/>
    <property type="evidence" value="ECO:0007669"/>
    <property type="project" value="InterPro"/>
</dbReference>
<evidence type="ECO:0000256" key="2">
    <source>
        <dbReference type="ARBA" id="ARBA00022737"/>
    </source>
</evidence>
<feature type="domain" description="Clp R" evidence="6">
    <location>
        <begin position="11"/>
        <end position="179"/>
    </location>
</feature>
<comment type="similarity">
    <text evidence="1">Belongs to the ClpA/ClpB family.</text>
</comment>
<proteinExistence type="inferred from homology"/>
<dbReference type="InterPro" id="IPR003959">
    <property type="entry name" value="ATPase_AAA_core"/>
</dbReference>
<dbReference type="InterPro" id="IPR036628">
    <property type="entry name" value="Clp_N_dom_sf"/>
</dbReference>
<organism evidence="7 8">
    <name type="scientific">Chenopodium quinoa</name>
    <name type="common">Quinoa</name>
    <dbReference type="NCBI Taxonomy" id="63459"/>
    <lineage>
        <taxon>Eukaryota</taxon>
        <taxon>Viridiplantae</taxon>
        <taxon>Streptophyta</taxon>
        <taxon>Embryophyta</taxon>
        <taxon>Tracheophyta</taxon>
        <taxon>Spermatophyta</taxon>
        <taxon>Magnoliopsida</taxon>
        <taxon>eudicotyledons</taxon>
        <taxon>Gunneridae</taxon>
        <taxon>Pentapetalae</taxon>
        <taxon>Caryophyllales</taxon>
        <taxon>Chenopodiaceae</taxon>
        <taxon>Chenopodioideae</taxon>
        <taxon>Atripliceae</taxon>
        <taxon>Chenopodium</taxon>
    </lineage>
</organism>
<dbReference type="Pfam" id="PF23569">
    <property type="entry name" value="NBD_SMAX1"/>
    <property type="match status" value="1"/>
</dbReference>
<evidence type="ECO:0000256" key="1">
    <source>
        <dbReference type="ARBA" id="ARBA00008675"/>
    </source>
</evidence>
<keyword evidence="8" id="KW-1185">Reference proteome</keyword>
<dbReference type="PANTHER" id="PTHR43572:SF38">
    <property type="entry name" value="PROTEIN SMAX1-LIKE 6"/>
    <property type="match status" value="1"/>
</dbReference>
<reference evidence="7" key="2">
    <citation type="submission" date="2021-03" db="UniProtKB">
        <authorList>
            <consortium name="EnsemblPlants"/>
        </authorList>
    </citation>
    <scope>IDENTIFICATION</scope>
</reference>
<dbReference type="Gene3D" id="1.10.1780.10">
    <property type="entry name" value="Clp, N-terminal domain"/>
    <property type="match status" value="1"/>
</dbReference>
<evidence type="ECO:0000259" key="6">
    <source>
        <dbReference type="PROSITE" id="PS51903"/>
    </source>
</evidence>
<evidence type="ECO:0000256" key="3">
    <source>
        <dbReference type="ARBA" id="ARBA00023015"/>
    </source>
</evidence>
<evidence type="ECO:0000256" key="5">
    <source>
        <dbReference type="PROSITE-ProRule" id="PRU01251"/>
    </source>
</evidence>
<dbReference type="Pfam" id="PF07724">
    <property type="entry name" value="AAA_2"/>
    <property type="match status" value="1"/>
</dbReference>
<dbReference type="InterPro" id="IPR058954">
    <property type="entry name" value="AAA_lid_SMAX1"/>
</dbReference>
<evidence type="ECO:0000313" key="8">
    <source>
        <dbReference type="Proteomes" id="UP000596660"/>
    </source>
</evidence>
<dbReference type="PANTHER" id="PTHR43572">
    <property type="entry name" value="CHAPERONE PROTEIN CLPD, CHLOROPLASTIC"/>
    <property type="match status" value="1"/>
</dbReference>
<dbReference type="Gene3D" id="3.40.50.300">
    <property type="entry name" value="P-loop containing nucleotide triphosphate hydrolases"/>
    <property type="match status" value="1"/>
</dbReference>
<dbReference type="SUPFAM" id="SSF52540">
    <property type="entry name" value="P-loop containing nucleoside triphosphate hydrolases"/>
    <property type="match status" value="1"/>
</dbReference>
<dbReference type="InterPro" id="IPR058680">
    <property type="entry name" value="NBD_SMAX1-like"/>
</dbReference>
<evidence type="ECO:0000256" key="4">
    <source>
        <dbReference type="ARBA" id="ARBA00023163"/>
    </source>
</evidence>
<dbReference type="Proteomes" id="UP000596660">
    <property type="component" value="Unplaced"/>
</dbReference>
<dbReference type="Gramene" id="AUR62022889-RA">
    <property type="protein sequence ID" value="AUR62022889-RA:cds"/>
    <property type="gene ID" value="AUR62022889"/>
</dbReference>
<dbReference type="GO" id="GO:0005524">
    <property type="term" value="F:ATP binding"/>
    <property type="evidence" value="ECO:0007669"/>
    <property type="project" value="InterPro"/>
</dbReference>
<evidence type="ECO:0000313" key="7">
    <source>
        <dbReference type="EnsemblPlants" id="AUR62022889-RA:cds"/>
    </source>
</evidence>
<reference evidence="7" key="1">
    <citation type="journal article" date="2017" name="Nature">
        <title>The genome of Chenopodium quinoa.</title>
        <authorList>
            <person name="Jarvis D.E."/>
            <person name="Ho Y.S."/>
            <person name="Lightfoot D.J."/>
            <person name="Schmoeckel S.M."/>
            <person name="Li B."/>
            <person name="Borm T.J.A."/>
            <person name="Ohyanagi H."/>
            <person name="Mineta K."/>
            <person name="Michell C.T."/>
            <person name="Saber N."/>
            <person name="Kharbatia N.M."/>
            <person name="Rupper R.R."/>
            <person name="Sharp A.R."/>
            <person name="Dally N."/>
            <person name="Boughton B.A."/>
            <person name="Woo Y.H."/>
            <person name="Gao G."/>
            <person name="Schijlen E.G.W.M."/>
            <person name="Guo X."/>
            <person name="Momin A.A."/>
            <person name="Negrao S."/>
            <person name="Al-Babili S."/>
            <person name="Gehring C."/>
            <person name="Roessner U."/>
            <person name="Jung C."/>
            <person name="Murphy K."/>
            <person name="Arold S.T."/>
            <person name="Gojobori T."/>
            <person name="van der Linden C.G."/>
            <person name="van Loo E.N."/>
            <person name="Jellen E.N."/>
            <person name="Maughan P.J."/>
            <person name="Tester M."/>
        </authorList>
    </citation>
    <scope>NUCLEOTIDE SEQUENCE [LARGE SCALE GENOMIC DNA]</scope>
    <source>
        <strain evidence="7">cv. PI 614886</strain>
    </source>
</reference>
<sequence length="997" mass="109746">GGNSMPTPVNTAKQCLNAEASHALDEAVLVTRRRGHAQTTSLHAVSAFLSLSPSQLREACVRAKNAAFYPKVQLKALDFCLSVSLDRLPISQPCVDEPKISNSLMAAIKRSQANQRRHPDSFVKNHQEQLGSCSSGVVKVELPHLIISILDDPIVSRVFSDAGFCSFDVKLALLRPLQGYFRRIGEVLVKHKGRNPLLVGVIANDVLKGFVEVLEKRRESGYLPLEIHGINVVSIEKDVSKIVTESWSYEAVNLRFREMDLMVQQCLGPGLMVSFGNLKCFLGGENEYVKDVVNCVVRRLTKLLEVHGTRLWLIGSAANDQMCMEFLRRFPSIDKDWDLQPLPITSVRPPVGESCFKSSLMGSFVPLGGFFSSPEVKGPFGSSYQCVTPCSMSSEKIVEEISSRGCMTSIADKQRGSHNALDNLKAKRGKVLLSAPVAVLQRKHCNLCQCQNHTQPSSKPEVCQESSQLPTDVGFQSPEEKVVNVNNESSCTTSGSCKECDYGRINSFTSMDVQKHSLSPSSKPVLLRSLKSGIFPAKLSESSPRTGHPLAGGSSSPYSLCISGVDDGQTSPSSVVSVATDLGLGLFPQASKQQKKADEQPENNSKALFKTLFERVGRQCEALRMISQIVAHSWTVSGSHQKSGLRGDIWLNFSGPDIFAKRKTAVALAEILYGSKKSFIHVDLCSRDMIFCQGSEARSRGKTIVDHIAEELRKTPSCVVLFENVHSADPVLQCSLLQAMKDGKFSDSYGREVATNNRIFVLTSIAKENSSTLTLRGKPSNFPEERIGRAKGWPLQIVVKGVSHETGDNLACQTFLNKRKLNGTDEKTDQSISMEVKRPLRRSIMSLDLNLPAETSEVYDTNIEEIDAGCLSERSDSWLEDFSKILVKLEFDPFDYDTLATKISKTIHSSFNEVIKSKCLLEIEPKVMDQIIAAACLCDGDKEVEDWIGRVLSKGFAEAQSRYELTAHSIVMIAACEAQYVEQQVQEACLPSKIILT</sequence>